<dbReference type="Proteomes" id="UP000177555">
    <property type="component" value="Unassembled WGS sequence"/>
</dbReference>
<comment type="caution">
    <text evidence="1">The sequence shown here is derived from an EMBL/GenBank/DDBJ whole genome shotgun (WGS) entry which is preliminary data.</text>
</comment>
<proteinExistence type="predicted"/>
<accession>A0A1F5JJG4</accession>
<evidence type="ECO:0000313" key="2">
    <source>
        <dbReference type="Proteomes" id="UP000177555"/>
    </source>
</evidence>
<reference evidence="1 2" key="1">
    <citation type="journal article" date="2016" name="Nat. Commun.">
        <title>Thousands of microbial genomes shed light on interconnected biogeochemical processes in an aquifer system.</title>
        <authorList>
            <person name="Anantharaman K."/>
            <person name="Brown C.T."/>
            <person name="Hug L.A."/>
            <person name="Sharon I."/>
            <person name="Castelle C.J."/>
            <person name="Probst A.J."/>
            <person name="Thomas B.C."/>
            <person name="Singh A."/>
            <person name="Wilkins M.J."/>
            <person name="Karaoz U."/>
            <person name="Brodie E.L."/>
            <person name="Williams K.H."/>
            <person name="Hubbard S.S."/>
            <person name="Banfield J.F."/>
        </authorList>
    </citation>
    <scope>NUCLEOTIDE SEQUENCE [LARGE SCALE GENOMIC DNA]</scope>
</reference>
<gene>
    <name evidence="1" type="ORF">A2867_04250</name>
</gene>
<evidence type="ECO:0000313" key="1">
    <source>
        <dbReference type="EMBL" id="OGE28804.1"/>
    </source>
</evidence>
<organism evidence="1 2">
    <name type="scientific">Candidatus Daviesbacteria bacterium RIFCSPHIGHO2_01_FULL_40_11</name>
    <dbReference type="NCBI Taxonomy" id="1797762"/>
    <lineage>
        <taxon>Bacteria</taxon>
        <taxon>Candidatus Daviesiibacteriota</taxon>
    </lineage>
</organism>
<protein>
    <recommendedName>
        <fullName evidence="3">DUF4177 domain-containing protein</fullName>
    </recommendedName>
</protein>
<evidence type="ECO:0008006" key="3">
    <source>
        <dbReference type="Google" id="ProtNLM"/>
    </source>
</evidence>
<dbReference type="AlphaFoldDB" id="A0A1F5JJG4"/>
<dbReference type="EMBL" id="MFCP01000015">
    <property type="protein sequence ID" value="OGE28804.1"/>
    <property type="molecule type" value="Genomic_DNA"/>
</dbReference>
<name>A0A1F5JJG4_9BACT</name>
<sequence length="84" mass="9629">MTPKNAKRVASNVNFKIPAVTPLWQLGIKEITGHNIESAGREVVNKLLKEGWILLHIYTLVYHEDGIWRERPMAILGKPKKKRS</sequence>